<feature type="region of interest" description="Disordered" evidence="1">
    <location>
        <begin position="66"/>
        <end position="118"/>
    </location>
</feature>
<dbReference type="EMBL" id="JANFQF010000013">
    <property type="protein sequence ID" value="MCQ4120798.1"/>
    <property type="molecule type" value="Genomic_DNA"/>
</dbReference>
<organism evidence="2 3">
    <name type="scientific">Rhodococcus tibetensis</name>
    <dbReference type="NCBI Taxonomy" id="2965064"/>
    <lineage>
        <taxon>Bacteria</taxon>
        <taxon>Bacillati</taxon>
        <taxon>Actinomycetota</taxon>
        <taxon>Actinomycetes</taxon>
        <taxon>Mycobacteriales</taxon>
        <taxon>Nocardiaceae</taxon>
        <taxon>Rhodococcus</taxon>
    </lineage>
</organism>
<comment type="caution">
    <text evidence="2">The sequence shown here is derived from an EMBL/GenBank/DDBJ whole genome shotgun (WGS) entry which is preliminary data.</text>
</comment>
<sequence length="118" mass="12298">MERALIFVAGAAVGFVLGARSGRQTYEKMREQSLEVWHNPAVQEKVSGATETVKDKAPQVQHKVGELAKKATHRGTDTNSAAAATTGVPRGDATAPTPAATDSPVSPPPSGKHTQSPN</sequence>
<dbReference type="RefSeq" id="WP_255970705.1">
    <property type="nucleotide sequence ID" value="NZ_JANFQF010000013.1"/>
</dbReference>
<proteinExistence type="predicted"/>
<dbReference type="Proteomes" id="UP001524501">
    <property type="component" value="Unassembled WGS sequence"/>
</dbReference>
<feature type="compositionally biased region" description="Low complexity" evidence="1">
    <location>
        <begin position="92"/>
        <end position="104"/>
    </location>
</feature>
<protein>
    <submittedName>
        <fullName evidence="2">YtxH domain-containing protein</fullName>
    </submittedName>
</protein>
<gene>
    <name evidence="2" type="ORF">NOF53_16740</name>
</gene>
<evidence type="ECO:0000256" key="1">
    <source>
        <dbReference type="SAM" id="MobiDB-lite"/>
    </source>
</evidence>
<name>A0ABT1QEV7_9NOCA</name>
<reference evidence="2 3" key="1">
    <citation type="submission" date="2022-07" db="EMBL/GenBank/DDBJ databases">
        <title>Degradation activity of malathion, p-nitrophenol and potential low-temperature adaptation strategy of Rhodococcus sp. FXJ9.536.</title>
        <authorList>
            <person name="Huang J."/>
            <person name="Huang Y."/>
        </authorList>
    </citation>
    <scope>NUCLEOTIDE SEQUENCE [LARGE SCALE GENOMIC DNA]</scope>
    <source>
        <strain evidence="2 3">FXJ9.536</strain>
    </source>
</reference>
<accession>A0ABT1QEV7</accession>
<evidence type="ECO:0000313" key="3">
    <source>
        <dbReference type="Proteomes" id="UP001524501"/>
    </source>
</evidence>
<evidence type="ECO:0000313" key="2">
    <source>
        <dbReference type="EMBL" id="MCQ4120798.1"/>
    </source>
</evidence>
<keyword evidence="3" id="KW-1185">Reference proteome</keyword>